<organism evidence="2 3">
    <name type="scientific">Cudoniella acicularis</name>
    <dbReference type="NCBI Taxonomy" id="354080"/>
    <lineage>
        <taxon>Eukaryota</taxon>
        <taxon>Fungi</taxon>
        <taxon>Dikarya</taxon>
        <taxon>Ascomycota</taxon>
        <taxon>Pezizomycotina</taxon>
        <taxon>Leotiomycetes</taxon>
        <taxon>Helotiales</taxon>
        <taxon>Tricladiaceae</taxon>
        <taxon>Cudoniella</taxon>
    </lineage>
</organism>
<reference evidence="2 3" key="1">
    <citation type="submission" date="2020-03" db="EMBL/GenBank/DDBJ databases">
        <title>Draft Genome Sequence of Cudoniella acicularis.</title>
        <authorList>
            <person name="Buettner E."/>
            <person name="Kellner H."/>
        </authorList>
    </citation>
    <scope>NUCLEOTIDE SEQUENCE [LARGE SCALE GENOMIC DNA]</scope>
    <source>
        <strain evidence="2 3">DSM 108380</strain>
    </source>
</reference>
<dbReference type="OrthoDB" id="3528502at2759"/>
<evidence type="ECO:0000313" key="2">
    <source>
        <dbReference type="EMBL" id="KAF4637738.1"/>
    </source>
</evidence>
<feature type="compositionally biased region" description="Polar residues" evidence="1">
    <location>
        <begin position="54"/>
        <end position="63"/>
    </location>
</feature>
<dbReference type="Proteomes" id="UP000566819">
    <property type="component" value="Unassembled WGS sequence"/>
</dbReference>
<evidence type="ECO:0000313" key="3">
    <source>
        <dbReference type="Proteomes" id="UP000566819"/>
    </source>
</evidence>
<proteinExistence type="predicted"/>
<sequence length="379" mass="42761">MFRITSRSHGDPERLPDDNPHPISHWKPALRRIKKRLFSSKEDHKVAEVKPLPKSNSSVTQLFSRRDYQTLEGQSPPRTRDGKRNPSSKRIIETAPDSHTAPTISSPRRHRFLNNSRTPIPPVPVAYAPRRGSQEIPIRRKPQLQRQPSQVAYMPKHAAVDFSKINSAPDINSANSIIQAEESRRVMNKRSQTIDHDPMILNAFSKRGSQIIDDSVDFQLFLASSRIVTAQKLNSGLAPPNLTSVTPRTSRIMDEITANHHLNVRDRATLVSQGKRGMSRSRPVSMAGSVFERVGEYLKPTMPDEARIRRKTFSDNSSNGKSVVRHDYLDVAFIVEDNRRKRRSTISGSNSKVNIDYPLTVMFASGYPAQSTEYTPTGL</sequence>
<dbReference type="EMBL" id="JAAMPI010000012">
    <property type="protein sequence ID" value="KAF4637738.1"/>
    <property type="molecule type" value="Genomic_DNA"/>
</dbReference>
<accession>A0A8H4W812</accession>
<name>A0A8H4W812_9HELO</name>
<protein>
    <submittedName>
        <fullName evidence="2">Uncharacterized protein</fullName>
    </submittedName>
</protein>
<feature type="region of interest" description="Disordered" evidence="1">
    <location>
        <begin position="40"/>
        <end position="127"/>
    </location>
</feature>
<comment type="caution">
    <text evidence="2">The sequence shown here is derived from an EMBL/GenBank/DDBJ whole genome shotgun (WGS) entry which is preliminary data.</text>
</comment>
<feature type="compositionally biased region" description="Basic and acidic residues" evidence="1">
    <location>
        <begin position="8"/>
        <end position="20"/>
    </location>
</feature>
<gene>
    <name evidence="2" type="ORF">G7Y89_g350</name>
</gene>
<evidence type="ECO:0000256" key="1">
    <source>
        <dbReference type="SAM" id="MobiDB-lite"/>
    </source>
</evidence>
<keyword evidence="3" id="KW-1185">Reference proteome</keyword>
<feature type="region of interest" description="Disordered" evidence="1">
    <location>
        <begin position="1"/>
        <end position="28"/>
    </location>
</feature>
<dbReference type="AlphaFoldDB" id="A0A8H4W812"/>